<proteinExistence type="predicted"/>
<gene>
    <name evidence="1" type="ORF">EZMO1_2930</name>
</gene>
<dbReference type="Proteomes" id="UP000071065">
    <property type="component" value="Chromosome"/>
</dbReference>
<name>A0A142BDZ4_9GAMM</name>
<dbReference type="STRING" id="570277.EZMO1_2930"/>
<sequence length="90" mass="10396">MFDVWPELFLGGQRSDVMPLFDPARQPWIMTFVVQVRPDFVQHRVNVPMLGDVRFQVMEVGAVEPLDECCLCEEGAAGSRVRVFHRRNAY</sequence>
<reference evidence="1 2" key="1">
    <citation type="journal article" date="2016" name="Front. Microbiol.">
        <title>Genomic Insight into the Host-Endosymbiont Relationship of Endozoicomonas montiporae CL-33(T) with its Coral Host.</title>
        <authorList>
            <person name="Ding J.-Y."/>
            <person name="Shiu J.-H."/>
            <person name="Chen W.-M."/>
            <person name="Chiang Y.-R."/>
            <person name="Tang S.-L."/>
        </authorList>
    </citation>
    <scope>NUCLEOTIDE SEQUENCE [LARGE SCALE GENOMIC DNA]</scope>
    <source>
        <strain evidence="1 2">CL-33</strain>
    </source>
</reference>
<accession>A0A142BDZ4</accession>
<dbReference type="PATRIC" id="fig|570277.3.peg.3164"/>
<evidence type="ECO:0000313" key="1">
    <source>
        <dbReference type="EMBL" id="AMO56970.1"/>
    </source>
</evidence>
<evidence type="ECO:0000313" key="2">
    <source>
        <dbReference type="Proteomes" id="UP000071065"/>
    </source>
</evidence>
<dbReference type="KEGG" id="emp:EZMO1_2930"/>
<dbReference type="EMBL" id="CP013251">
    <property type="protein sequence ID" value="AMO56970.1"/>
    <property type="molecule type" value="Genomic_DNA"/>
</dbReference>
<protein>
    <submittedName>
        <fullName evidence="1">Uncharacterized protein</fullName>
    </submittedName>
</protein>
<organism evidence="1 2">
    <name type="scientific">Endozoicomonas montiporae CL-33</name>
    <dbReference type="NCBI Taxonomy" id="570277"/>
    <lineage>
        <taxon>Bacteria</taxon>
        <taxon>Pseudomonadati</taxon>
        <taxon>Pseudomonadota</taxon>
        <taxon>Gammaproteobacteria</taxon>
        <taxon>Oceanospirillales</taxon>
        <taxon>Endozoicomonadaceae</taxon>
        <taxon>Endozoicomonas</taxon>
    </lineage>
</organism>
<dbReference type="AlphaFoldDB" id="A0A142BDZ4"/>